<dbReference type="InterPro" id="IPR007210">
    <property type="entry name" value="ABC_Gly_betaine_transp_sub-bd"/>
</dbReference>
<gene>
    <name evidence="7" type="ORF">L0C25_17875</name>
</gene>
<dbReference type="GO" id="GO:0043190">
    <property type="term" value="C:ATP-binding cassette (ABC) transporter complex"/>
    <property type="evidence" value="ECO:0007669"/>
    <property type="project" value="InterPro"/>
</dbReference>
<dbReference type="Pfam" id="PF04069">
    <property type="entry name" value="OpuAC"/>
    <property type="match status" value="1"/>
</dbReference>
<evidence type="ECO:0000256" key="1">
    <source>
        <dbReference type="ARBA" id="ARBA00004236"/>
    </source>
</evidence>
<dbReference type="GO" id="GO:0015226">
    <property type="term" value="F:carnitine transmembrane transporter activity"/>
    <property type="evidence" value="ECO:0007669"/>
    <property type="project" value="TreeGrafter"/>
</dbReference>
<dbReference type="PANTHER" id="PTHR47737:SF1">
    <property type="entry name" value="GLYCINE BETAINE_PROLINE BETAINE TRANSPORT SYSTEM PERMEASE PROTEIN PROW"/>
    <property type="match status" value="1"/>
</dbReference>
<feature type="domain" description="ABC-type glycine betaine transport system substrate-binding" evidence="6">
    <location>
        <begin position="43"/>
        <end position="291"/>
    </location>
</feature>
<dbReference type="RefSeq" id="WP_271633087.1">
    <property type="nucleotide sequence ID" value="NZ_CP094970.1"/>
</dbReference>
<evidence type="ECO:0000256" key="4">
    <source>
        <dbReference type="ARBA" id="ARBA00023136"/>
    </source>
</evidence>
<dbReference type="Gene3D" id="3.40.190.10">
    <property type="entry name" value="Periplasmic binding protein-like II"/>
    <property type="match status" value="1"/>
</dbReference>
<dbReference type="PANTHER" id="PTHR47737">
    <property type="entry name" value="GLYCINE BETAINE/PROLINE BETAINE TRANSPORT SYSTEM PERMEASE PROTEIN PROW"/>
    <property type="match status" value="1"/>
</dbReference>
<keyword evidence="3" id="KW-1003">Cell membrane</keyword>
<evidence type="ECO:0000256" key="5">
    <source>
        <dbReference type="SAM" id="SignalP"/>
    </source>
</evidence>
<keyword evidence="8" id="KW-1185">Reference proteome</keyword>
<dbReference type="EMBL" id="CP094970">
    <property type="protein sequence ID" value="UYM04387.1"/>
    <property type="molecule type" value="Genomic_DNA"/>
</dbReference>
<comment type="subcellular location">
    <subcellularLocation>
        <location evidence="1">Cell membrane</location>
    </subcellularLocation>
</comment>
<sequence length="302" mass="32849">MKTMNVRRRLVAAAMALGLVTALAACGDDDSDSGGSGGGSGDKDITVGIIEGWTDYTSMGYMWKNLLEADGYNVEIKSIPDNGPMYAAVAKGDIDMMASGWPEVTQKQYWDQYQDDLEDLDTWYDNAKLTLAVPTYTDIDSIDELADNADMFDSTITGIEAGAGLTGVVKDSVIPEYGLDDYELQTSSTTAMLAELKKATDAKEDLLVTLWRPFWANTAFPVKDLEDPKGALGDPEGLHVLARSGFSDDYPEIADMIGKAKMDDEQYGSLEDLVANKYADDPAKAIDEWLKANPDWAKTLQG</sequence>
<dbReference type="PROSITE" id="PS51257">
    <property type="entry name" value="PROKAR_LIPOPROTEIN"/>
    <property type="match status" value="1"/>
</dbReference>
<keyword evidence="4" id="KW-0472">Membrane</keyword>
<dbReference type="Gene3D" id="3.40.190.100">
    <property type="entry name" value="Glycine betaine-binding periplasmic protein, domain 2"/>
    <property type="match status" value="1"/>
</dbReference>
<keyword evidence="5" id="KW-0732">Signal</keyword>
<keyword evidence="2" id="KW-0813">Transport</keyword>
<evidence type="ECO:0000313" key="7">
    <source>
        <dbReference type="EMBL" id="UYM04387.1"/>
    </source>
</evidence>
<dbReference type="GO" id="GO:0015871">
    <property type="term" value="P:choline transport"/>
    <property type="evidence" value="ECO:0007669"/>
    <property type="project" value="TreeGrafter"/>
</dbReference>
<dbReference type="GO" id="GO:0031460">
    <property type="term" value="P:glycine betaine transport"/>
    <property type="evidence" value="ECO:0007669"/>
    <property type="project" value="TreeGrafter"/>
</dbReference>
<evidence type="ECO:0000256" key="3">
    <source>
        <dbReference type="ARBA" id="ARBA00022475"/>
    </source>
</evidence>
<evidence type="ECO:0000256" key="2">
    <source>
        <dbReference type="ARBA" id="ARBA00022448"/>
    </source>
</evidence>
<organism evidence="7 8">
    <name type="scientific">Solicola gregarius</name>
    <dbReference type="NCBI Taxonomy" id="2908642"/>
    <lineage>
        <taxon>Bacteria</taxon>
        <taxon>Bacillati</taxon>
        <taxon>Actinomycetota</taxon>
        <taxon>Actinomycetes</taxon>
        <taxon>Propionibacteriales</taxon>
        <taxon>Nocardioidaceae</taxon>
        <taxon>Solicola</taxon>
    </lineage>
</organism>
<proteinExistence type="predicted"/>
<feature type="signal peptide" evidence="5">
    <location>
        <begin position="1"/>
        <end position="24"/>
    </location>
</feature>
<dbReference type="SUPFAM" id="SSF53850">
    <property type="entry name" value="Periplasmic binding protein-like II"/>
    <property type="match status" value="1"/>
</dbReference>
<dbReference type="GO" id="GO:0005275">
    <property type="term" value="F:amine transmembrane transporter activity"/>
    <property type="evidence" value="ECO:0007669"/>
    <property type="project" value="TreeGrafter"/>
</dbReference>
<protein>
    <submittedName>
        <fullName evidence="7">Glycine betaine ABC transporter substrate-binding protein</fullName>
    </submittedName>
</protein>
<evidence type="ECO:0000259" key="6">
    <source>
        <dbReference type="Pfam" id="PF04069"/>
    </source>
</evidence>
<dbReference type="KEGG" id="sgrg:L0C25_17875"/>
<dbReference type="AlphaFoldDB" id="A0AA46TFH0"/>
<evidence type="ECO:0000313" key="8">
    <source>
        <dbReference type="Proteomes" id="UP001164390"/>
    </source>
</evidence>
<accession>A0AA46TFH0</accession>
<dbReference type="CDD" id="cd13639">
    <property type="entry name" value="PBP2_OpuAC_like"/>
    <property type="match status" value="1"/>
</dbReference>
<dbReference type="Proteomes" id="UP001164390">
    <property type="component" value="Chromosome"/>
</dbReference>
<name>A0AA46TFH0_9ACTN</name>
<feature type="chain" id="PRO_5041323116" evidence="5">
    <location>
        <begin position="25"/>
        <end position="302"/>
    </location>
</feature>
<reference evidence="7" key="1">
    <citation type="submission" date="2022-01" db="EMBL/GenBank/DDBJ databases">
        <title>Nocardioidaceae gen. sp. A5X3R13.</title>
        <authorList>
            <person name="Lopez Marin M.A."/>
            <person name="Uhlik O."/>
        </authorList>
    </citation>
    <scope>NUCLEOTIDE SEQUENCE</scope>
    <source>
        <strain evidence="7">A5X3R13</strain>
    </source>
</reference>